<feature type="region of interest" description="Disordered" evidence="2">
    <location>
        <begin position="278"/>
        <end position="327"/>
    </location>
</feature>
<feature type="compositionally biased region" description="Basic and acidic residues" evidence="2">
    <location>
        <begin position="251"/>
        <end position="266"/>
    </location>
</feature>
<name>A0AAD3SUT1_NEPGR</name>
<feature type="compositionally biased region" description="Low complexity" evidence="2">
    <location>
        <begin position="658"/>
        <end position="673"/>
    </location>
</feature>
<evidence type="ECO:0000256" key="2">
    <source>
        <dbReference type="SAM" id="MobiDB-lite"/>
    </source>
</evidence>
<feature type="region of interest" description="Disordered" evidence="2">
    <location>
        <begin position="235"/>
        <end position="266"/>
    </location>
</feature>
<proteinExistence type="predicted"/>
<evidence type="ECO:0000313" key="4">
    <source>
        <dbReference type="EMBL" id="GMH16551.1"/>
    </source>
</evidence>
<evidence type="ECO:0000313" key="5">
    <source>
        <dbReference type="Proteomes" id="UP001279734"/>
    </source>
</evidence>
<feature type="region of interest" description="Disordered" evidence="2">
    <location>
        <begin position="552"/>
        <end position="575"/>
    </location>
</feature>
<sequence length="918" mass="99410">MKHITLEDFFTLTEMKDGFTSPVRVEELVAVMQKEKHCTVKNVSDATRQWSAVASVIAATKDKDCLDLFVKLDGLWFISRWLKDAQKFAADASDCLLEESISALLQAFGKLQVDKEELISSGIWATVRDLLSHQSTSVQQRARDLVDVWKLGHEGDAFHLDAEDVVTGFDGGMDVSDKIAASFSVCSEVDTPKPLLNNEHDASRAAPDDDEDVVDAGSDFPTADVKLDHEVHLLEGTPEGQSSQDAIKGNSEAKSDVLKSQHSVDDIRQINENETFLGKAGKEDVSSASDVPKPRDISEANSEGAPNFFLKPDGGTNSDDRNSSVVKSTSLEVHMSIGKSSSGMNDCLVLQNCTTTLEPKLTKSTMSKMSDMDLEYGTIDALEIARLVANEVERQVGNYDEQSGSSSERIVRGSITQLDSVNSMNGKQHQHIEGVLKELPSVENHLSAETSPPTEDFASISSVDAGAGQGKFVQDIESSQVTDAAQEQETNIETGMCGFDLNQELCFDDDDQMTANLMSNVVVSASRASAAPGMLELKGSAATSAFQLASPLKNSDGHRAPFDGGGTSSGSRQRQDSLVIDLNMADGGEDYKVADPMTGEQNPTVPGLPSCESSVEPSPRKTSRPKFDLNKMSEDADATLSHWKLDRRPFVSRHGHRSPSPASSSSSMKPLSSRNFDLNHRPLNDHLDPLELHPFVGETSSHKVNAYGPFYEDSFFSIMGARVNKNIFPLQSPPSLPNGRASEFAMDPDLPRARHLFGSYTANPYAHSSVYGINGLATGPVLSSLPPMYGPNGSIPYTVDSSIAHILPQITGSALTVPPSYSQSPVAISMMGSLPISNRAGLPYPLHLNSAYLSGGVNRELGVARQLFNPSPARPMREQQHTDNFLPSWSVVGGKQKEPDGGREPYLANYKRHQPPHS</sequence>
<feature type="region of interest" description="Disordered" evidence="2">
    <location>
        <begin position="193"/>
        <end position="212"/>
    </location>
</feature>
<organism evidence="4 5">
    <name type="scientific">Nepenthes gracilis</name>
    <name type="common">Slender pitcher plant</name>
    <dbReference type="NCBI Taxonomy" id="150966"/>
    <lineage>
        <taxon>Eukaryota</taxon>
        <taxon>Viridiplantae</taxon>
        <taxon>Streptophyta</taxon>
        <taxon>Embryophyta</taxon>
        <taxon>Tracheophyta</taxon>
        <taxon>Spermatophyta</taxon>
        <taxon>Magnoliopsida</taxon>
        <taxon>eudicotyledons</taxon>
        <taxon>Gunneridae</taxon>
        <taxon>Pentapetalae</taxon>
        <taxon>Caryophyllales</taxon>
        <taxon>Nepenthaceae</taxon>
        <taxon>Nepenthes</taxon>
    </lineage>
</organism>
<feature type="region of interest" description="Disordered" evidence="2">
    <location>
        <begin position="588"/>
        <end position="633"/>
    </location>
</feature>
<feature type="region of interest" description="Disordered" evidence="2">
    <location>
        <begin position="650"/>
        <end position="679"/>
    </location>
</feature>
<dbReference type="PANTHER" id="PTHR47292:SF1">
    <property type="entry name" value="TRANSCRIPTION ELONGATION FACTOR (TFIIS) FAMILY PROTEIN"/>
    <property type="match status" value="1"/>
</dbReference>
<feature type="compositionally biased region" description="Basic and acidic residues" evidence="2">
    <location>
        <begin position="198"/>
        <end position="207"/>
    </location>
</feature>
<keyword evidence="1" id="KW-0539">Nucleus</keyword>
<dbReference type="Gene3D" id="1.20.930.10">
    <property type="entry name" value="Conserved domain common to transcription factors TFIIS, elongin A, CRSP70"/>
    <property type="match status" value="1"/>
</dbReference>
<feature type="region of interest" description="Disordered" evidence="2">
    <location>
        <begin position="872"/>
        <end position="918"/>
    </location>
</feature>
<comment type="subcellular location">
    <subcellularLocation>
        <location evidence="1">Nucleus</location>
    </subcellularLocation>
</comment>
<reference evidence="4" key="1">
    <citation type="submission" date="2023-05" db="EMBL/GenBank/DDBJ databases">
        <title>Nepenthes gracilis genome sequencing.</title>
        <authorList>
            <person name="Fukushima K."/>
        </authorList>
    </citation>
    <scope>NUCLEOTIDE SEQUENCE</scope>
    <source>
        <strain evidence="4">SING2019-196</strain>
    </source>
</reference>
<dbReference type="InterPro" id="IPR035441">
    <property type="entry name" value="TFIIS/LEDGF_dom_sf"/>
</dbReference>
<evidence type="ECO:0000256" key="1">
    <source>
        <dbReference type="PROSITE-ProRule" id="PRU00649"/>
    </source>
</evidence>
<dbReference type="Proteomes" id="UP001279734">
    <property type="component" value="Unassembled WGS sequence"/>
</dbReference>
<dbReference type="SUPFAM" id="SSF47676">
    <property type="entry name" value="Conserved domain common to transcription factors TFIIS, elongin A, CRSP70"/>
    <property type="match status" value="1"/>
</dbReference>
<comment type="caution">
    <text evidence="4">The sequence shown here is derived from an EMBL/GenBank/DDBJ whole genome shotgun (WGS) entry which is preliminary data.</text>
</comment>
<dbReference type="Pfam" id="PF08711">
    <property type="entry name" value="Med26"/>
    <property type="match status" value="1"/>
</dbReference>
<dbReference type="PROSITE" id="PS51319">
    <property type="entry name" value="TFIIS_N"/>
    <property type="match status" value="1"/>
</dbReference>
<keyword evidence="5" id="KW-1185">Reference proteome</keyword>
<accession>A0AAD3SUT1</accession>
<dbReference type="AlphaFoldDB" id="A0AAD3SUT1"/>
<dbReference type="EMBL" id="BSYO01000016">
    <property type="protein sequence ID" value="GMH16551.1"/>
    <property type="molecule type" value="Genomic_DNA"/>
</dbReference>
<protein>
    <recommendedName>
        <fullName evidence="3">TFIIS N-terminal domain-containing protein</fullName>
    </recommendedName>
</protein>
<gene>
    <name evidence="4" type="ORF">Nepgr_018392</name>
</gene>
<dbReference type="GO" id="GO:0005634">
    <property type="term" value="C:nucleus"/>
    <property type="evidence" value="ECO:0007669"/>
    <property type="project" value="UniProtKB-SubCell"/>
</dbReference>
<dbReference type="InterPro" id="IPR017923">
    <property type="entry name" value="TFIIS_N"/>
</dbReference>
<evidence type="ECO:0000259" key="3">
    <source>
        <dbReference type="PROSITE" id="PS51319"/>
    </source>
</evidence>
<dbReference type="PANTHER" id="PTHR47292">
    <property type="entry name" value="TRANSCRIPTION ELONGATION FACTOR (TFIIS) FAMILY PROTEIN-RELATED"/>
    <property type="match status" value="1"/>
</dbReference>
<feature type="domain" description="TFIIS N-terminal" evidence="3">
    <location>
        <begin position="76"/>
        <end position="156"/>
    </location>
</feature>